<sequence>MNNCLGATDLTRTAALLTSWAQAHYGPSAAVDQVAPMPGHAGISFGFDVRSDSAEERLVIRVAPPGVRRSGPADVLRQVPVLQAAAVSGVPVAGVRWWSDDERWFGSPYFVVDRLPGSSLSCWEPLEETGSDADSIFAAAVDALAAIHRIDWRRQLSDWAEPRSLEAEIRAWEPVLRKGRNEAWIAFGLALHEELLRTRPPEPAPAVVHGDFYSNNWVCQDGKLLGVVDWEIAGIGAPLLDVGWLMMIYDPACWGPTRRPWMTWSPPPEQLGDAYRSATGDRSPDLAWYQGLACWRFAAITAMNLHLHRSGNRPDETWELIGEAFEPMVARGLELARA</sequence>
<dbReference type="InterPro" id="IPR002575">
    <property type="entry name" value="Aminoglycoside_PTrfase"/>
</dbReference>
<proteinExistence type="predicted"/>
<evidence type="ECO:0000259" key="1">
    <source>
        <dbReference type="Pfam" id="PF01636"/>
    </source>
</evidence>
<dbReference type="Pfam" id="PF01636">
    <property type="entry name" value="APH"/>
    <property type="match status" value="1"/>
</dbReference>
<keyword evidence="3" id="KW-1185">Reference proteome</keyword>
<dbReference type="SUPFAM" id="SSF56112">
    <property type="entry name" value="Protein kinase-like (PK-like)"/>
    <property type="match status" value="1"/>
</dbReference>
<dbReference type="PANTHER" id="PTHR21310">
    <property type="entry name" value="AMINOGLYCOSIDE PHOSPHOTRANSFERASE-RELATED-RELATED"/>
    <property type="match status" value="1"/>
</dbReference>
<dbReference type="Proteomes" id="UP001500957">
    <property type="component" value="Unassembled WGS sequence"/>
</dbReference>
<dbReference type="EMBL" id="BAAAHE010000008">
    <property type="protein sequence ID" value="GAA0612154.1"/>
    <property type="molecule type" value="Genomic_DNA"/>
</dbReference>
<dbReference type="Gene3D" id="3.30.200.20">
    <property type="entry name" value="Phosphorylase Kinase, domain 1"/>
    <property type="match status" value="1"/>
</dbReference>
<comment type="caution">
    <text evidence="2">The sequence shown here is derived from an EMBL/GenBank/DDBJ whole genome shotgun (WGS) entry which is preliminary data.</text>
</comment>
<organism evidence="2 3">
    <name type="scientific">Sporichthya brevicatena</name>
    <dbReference type="NCBI Taxonomy" id="171442"/>
    <lineage>
        <taxon>Bacteria</taxon>
        <taxon>Bacillati</taxon>
        <taxon>Actinomycetota</taxon>
        <taxon>Actinomycetes</taxon>
        <taxon>Sporichthyales</taxon>
        <taxon>Sporichthyaceae</taxon>
        <taxon>Sporichthya</taxon>
    </lineage>
</organism>
<name>A0ABP3RKE4_9ACTN</name>
<dbReference type="Gene3D" id="3.90.1200.10">
    <property type="match status" value="1"/>
</dbReference>
<protein>
    <submittedName>
        <fullName evidence="2">Phosphotransferase family protein</fullName>
    </submittedName>
</protein>
<dbReference type="InterPro" id="IPR051678">
    <property type="entry name" value="AGP_Transferase"/>
</dbReference>
<feature type="domain" description="Aminoglycoside phosphotransferase" evidence="1">
    <location>
        <begin position="50"/>
        <end position="250"/>
    </location>
</feature>
<dbReference type="InterPro" id="IPR041726">
    <property type="entry name" value="ACAD10_11_N"/>
</dbReference>
<dbReference type="InterPro" id="IPR011009">
    <property type="entry name" value="Kinase-like_dom_sf"/>
</dbReference>
<gene>
    <name evidence="2" type="ORF">GCM10009547_12730</name>
</gene>
<evidence type="ECO:0000313" key="2">
    <source>
        <dbReference type="EMBL" id="GAA0612154.1"/>
    </source>
</evidence>
<dbReference type="CDD" id="cd05154">
    <property type="entry name" value="ACAD10_11_N-like"/>
    <property type="match status" value="1"/>
</dbReference>
<evidence type="ECO:0000313" key="3">
    <source>
        <dbReference type="Proteomes" id="UP001500957"/>
    </source>
</evidence>
<accession>A0ABP3RKE4</accession>
<reference evidence="3" key="1">
    <citation type="journal article" date="2019" name="Int. J. Syst. Evol. Microbiol.">
        <title>The Global Catalogue of Microorganisms (GCM) 10K type strain sequencing project: providing services to taxonomists for standard genome sequencing and annotation.</title>
        <authorList>
            <consortium name="The Broad Institute Genomics Platform"/>
            <consortium name="The Broad Institute Genome Sequencing Center for Infectious Disease"/>
            <person name="Wu L."/>
            <person name="Ma J."/>
        </authorList>
    </citation>
    <scope>NUCLEOTIDE SEQUENCE [LARGE SCALE GENOMIC DNA]</scope>
    <source>
        <strain evidence="3">JCM 10671</strain>
    </source>
</reference>